<feature type="transmembrane region" description="Helical" evidence="8">
    <location>
        <begin position="20"/>
        <end position="39"/>
    </location>
</feature>
<name>A0A9X4AWQ4_9BACT</name>
<keyword evidence="7" id="KW-0653">Protein transport</keyword>
<dbReference type="PANTHER" id="PTHR30558">
    <property type="entry name" value="EXBD MEMBRANE COMPONENT OF PMF-DRIVEN MACROMOLECULE IMPORT SYSTEM"/>
    <property type="match status" value="1"/>
</dbReference>
<evidence type="ECO:0000256" key="4">
    <source>
        <dbReference type="ARBA" id="ARBA00022692"/>
    </source>
</evidence>
<dbReference type="GO" id="GO:0022857">
    <property type="term" value="F:transmembrane transporter activity"/>
    <property type="evidence" value="ECO:0007669"/>
    <property type="project" value="InterPro"/>
</dbReference>
<dbReference type="Gene3D" id="3.30.420.270">
    <property type="match status" value="1"/>
</dbReference>
<accession>A0A9X4AWQ4</accession>
<evidence type="ECO:0000313" key="10">
    <source>
        <dbReference type="Proteomes" id="UP001151081"/>
    </source>
</evidence>
<dbReference type="Proteomes" id="UP001151081">
    <property type="component" value="Unassembled WGS sequence"/>
</dbReference>
<evidence type="ECO:0000256" key="8">
    <source>
        <dbReference type="SAM" id="Phobius"/>
    </source>
</evidence>
<evidence type="ECO:0000313" key="9">
    <source>
        <dbReference type="EMBL" id="MDC3985567.1"/>
    </source>
</evidence>
<dbReference type="GO" id="GO:0015031">
    <property type="term" value="P:protein transport"/>
    <property type="evidence" value="ECO:0007669"/>
    <property type="project" value="UniProtKB-KW"/>
</dbReference>
<proteinExistence type="inferred from homology"/>
<keyword evidence="3" id="KW-1003">Cell membrane</keyword>
<keyword evidence="5 8" id="KW-1133">Transmembrane helix</keyword>
<dbReference type="EMBL" id="JAGTJJ010000030">
    <property type="protein sequence ID" value="MDC3985567.1"/>
    <property type="molecule type" value="Genomic_DNA"/>
</dbReference>
<comment type="caution">
    <text evidence="9">The sequence shown here is derived from an EMBL/GenBank/DDBJ whole genome shotgun (WGS) entry which is preliminary data.</text>
</comment>
<dbReference type="GO" id="GO:0005886">
    <property type="term" value="C:plasma membrane"/>
    <property type="evidence" value="ECO:0007669"/>
    <property type="project" value="UniProtKB-SubCell"/>
</dbReference>
<comment type="similarity">
    <text evidence="2 7">Belongs to the ExbD/TolR family.</text>
</comment>
<keyword evidence="4 7" id="KW-0812">Transmembrane</keyword>
<protein>
    <submittedName>
        <fullName evidence="9">Biopolymer transporter ExbD</fullName>
    </submittedName>
</protein>
<keyword evidence="10" id="KW-1185">Reference proteome</keyword>
<organism evidence="9 10">
    <name type="scientific">Polyangium jinanense</name>
    <dbReference type="NCBI Taxonomy" id="2829994"/>
    <lineage>
        <taxon>Bacteria</taxon>
        <taxon>Pseudomonadati</taxon>
        <taxon>Myxococcota</taxon>
        <taxon>Polyangia</taxon>
        <taxon>Polyangiales</taxon>
        <taxon>Polyangiaceae</taxon>
        <taxon>Polyangium</taxon>
    </lineage>
</organism>
<evidence type="ECO:0000256" key="7">
    <source>
        <dbReference type="RuleBase" id="RU003879"/>
    </source>
</evidence>
<dbReference type="Pfam" id="PF02472">
    <property type="entry name" value="ExbD"/>
    <property type="match status" value="1"/>
</dbReference>
<keyword evidence="6 8" id="KW-0472">Membrane</keyword>
<dbReference type="RefSeq" id="WP_272421784.1">
    <property type="nucleotide sequence ID" value="NZ_JAGTJJ010000030.1"/>
</dbReference>
<evidence type="ECO:0000256" key="3">
    <source>
        <dbReference type="ARBA" id="ARBA00022475"/>
    </source>
</evidence>
<dbReference type="InterPro" id="IPR003400">
    <property type="entry name" value="ExbD"/>
</dbReference>
<dbReference type="PANTHER" id="PTHR30558:SF7">
    <property type="entry name" value="TOL-PAL SYSTEM PROTEIN TOLR"/>
    <property type="match status" value="1"/>
</dbReference>
<evidence type="ECO:0000256" key="1">
    <source>
        <dbReference type="ARBA" id="ARBA00004162"/>
    </source>
</evidence>
<sequence>MGMAVGPKKGSVKNDINVTPLVDVVLVLLIIFMVITPMLQRGKDVKLPQSKSIDEENKESDPIILSVTKDKHIFIESSEYDKEGFSPALKVVLDEKPGRKILLKGDDSLTVGDVREVMEMSRKAGAKSVALGVEEQK</sequence>
<keyword evidence="7" id="KW-0813">Transport</keyword>
<evidence type="ECO:0000256" key="6">
    <source>
        <dbReference type="ARBA" id="ARBA00023136"/>
    </source>
</evidence>
<dbReference type="AlphaFoldDB" id="A0A9X4AWQ4"/>
<gene>
    <name evidence="9" type="ORF">KEG57_34125</name>
</gene>
<reference evidence="9 10" key="1">
    <citation type="submission" date="2021-04" db="EMBL/GenBank/DDBJ databases">
        <title>Genome analysis of Polyangium sp.</title>
        <authorList>
            <person name="Li Y."/>
            <person name="Wang J."/>
        </authorList>
    </citation>
    <scope>NUCLEOTIDE SEQUENCE [LARGE SCALE GENOMIC DNA]</scope>
    <source>
        <strain evidence="9 10">SDU14</strain>
    </source>
</reference>
<evidence type="ECO:0000256" key="2">
    <source>
        <dbReference type="ARBA" id="ARBA00005811"/>
    </source>
</evidence>
<comment type="subcellular location">
    <subcellularLocation>
        <location evidence="1">Cell membrane</location>
        <topology evidence="1">Single-pass membrane protein</topology>
    </subcellularLocation>
    <subcellularLocation>
        <location evidence="7">Cell membrane</location>
        <topology evidence="7">Single-pass type II membrane protein</topology>
    </subcellularLocation>
</comment>
<evidence type="ECO:0000256" key="5">
    <source>
        <dbReference type="ARBA" id="ARBA00022989"/>
    </source>
</evidence>